<proteinExistence type="inferred from homology"/>
<dbReference type="GO" id="GO:0047372">
    <property type="term" value="F:monoacylglycerol lipase activity"/>
    <property type="evidence" value="ECO:0007669"/>
    <property type="project" value="TreeGrafter"/>
</dbReference>
<dbReference type="SUPFAM" id="SSF53474">
    <property type="entry name" value="alpha/beta-Hydrolases"/>
    <property type="match status" value="1"/>
</dbReference>
<dbReference type="OrthoDB" id="247542at2759"/>
<evidence type="ECO:0000256" key="2">
    <source>
        <dbReference type="SAM" id="MobiDB-lite"/>
    </source>
</evidence>
<feature type="transmembrane region" description="Helical" evidence="3">
    <location>
        <begin position="63"/>
        <end position="89"/>
    </location>
</feature>
<dbReference type="RefSeq" id="XP_022338045.1">
    <property type="nucleotide sequence ID" value="XM_022482337.1"/>
</dbReference>
<protein>
    <submittedName>
        <fullName evidence="5">Protein ABHD15-like</fullName>
    </submittedName>
</protein>
<evidence type="ECO:0000313" key="4">
    <source>
        <dbReference type="Proteomes" id="UP000694844"/>
    </source>
</evidence>
<evidence type="ECO:0000256" key="3">
    <source>
        <dbReference type="SAM" id="Phobius"/>
    </source>
</evidence>
<keyword evidence="3" id="KW-0812">Transmembrane</keyword>
<dbReference type="Proteomes" id="UP000694844">
    <property type="component" value="Chromosome 5"/>
</dbReference>
<dbReference type="AlphaFoldDB" id="A0A8B8ED55"/>
<keyword evidence="3" id="KW-1133">Transmembrane helix</keyword>
<dbReference type="Gene3D" id="3.40.50.1820">
    <property type="entry name" value="alpha/beta hydrolase"/>
    <property type="match status" value="1"/>
</dbReference>
<comment type="similarity">
    <text evidence="1">Belongs to the AB hydrolase superfamily. AB hydrolase 4 family.</text>
</comment>
<feature type="region of interest" description="Disordered" evidence="2">
    <location>
        <begin position="1"/>
        <end position="25"/>
    </location>
</feature>
<evidence type="ECO:0000256" key="1">
    <source>
        <dbReference type="ARBA" id="ARBA00010884"/>
    </source>
</evidence>
<dbReference type="GeneID" id="111133719"/>
<sequence>MIAETVTGDGGRREGLTPPPSRPYANDNQYIIHRPFNSESNTARRAAAVEADERGTDSPGVMLALYTLLSLPFYVAVVGTLLLSLCVYLKSFLYSPEILPKLFFKESTLANHILKRCRFITRSFSPSVWISNRHIQTLLPWIFPHNCKCQFDREYLQLRDKGVVALDWVTNVNLPKKKRRTVILIIPGLTGDALSVSSLCDAATCRGMQCVVFNRRGHGGTFLTTPKLQSYGDPSDLRQVINYIHDRYPKILITVVSYGSGCDLFLSYLGEFGSSAHICAGVCVSPCFEVNQRSSDIFSGIYNILVLLYMKYIIWRHARALSDVIDVPGALKSWSLKQFDYHVFLKMFGCEDMDEFYERNNPLRDVDDISIPLLFICSLDDPVYSQNSIPHDLFKYYPNFFMLTLETGGHCGFREKLTSVSWADKISLDYLEAILEFTIKGYRINYHKSPARSTI</sequence>
<name>A0A8B8ED55_CRAVI</name>
<dbReference type="InterPro" id="IPR029058">
    <property type="entry name" value="AB_hydrolase_fold"/>
</dbReference>
<gene>
    <name evidence="5" type="primary">LOC111133719</name>
</gene>
<accession>A0A8B8ED55</accession>
<evidence type="ECO:0000313" key="5">
    <source>
        <dbReference type="RefSeq" id="XP_022338045.1"/>
    </source>
</evidence>
<reference evidence="5" key="1">
    <citation type="submission" date="2025-08" db="UniProtKB">
        <authorList>
            <consortium name="RefSeq"/>
        </authorList>
    </citation>
    <scope>IDENTIFICATION</scope>
    <source>
        <tissue evidence="5">Whole sample</tissue>
    </source>
</reference>
<organism evidence="4 5">
    <name type="scientific">Crassostrea virginica</name>
    <name type="common">Eastern oyster</name>
    <dbReference type="NCBI Taxonomy" id="6565"/>
    <lineage>
        <taxon>Eukaryota</taxon>
        <taxon>Metazoa</taxon>
        <taxon>Spiralia</taxon>
        <taxon>Lophotrochozoa</taxon>
        <taxon>Mollusca</taxon>
        <taxon>Bivalvia</taxon>
        <taxon>Autobranchia</taxon>
        <taxon>Pteriomorphia</taxon>
        <taxon>Ostreida</taxon>
        <taxon>Ostreoidea</taxon>
        <taxon>Ostreidae</taxon>
        <taxon>Crassostrea</taxon>
    </lineage>
</organism>
<dbReference type="PANTHER" id="PTHR10794">
    <property type="entry name" value="ABHYDROLASE DOMAIN-CONTAINING PROTEIN"/>
    <property type="match status" value="1"/>
</dbReference>
<dbReference type="InterPro" id="IPR050960">
    <property type="entry name" value="AB_hydrolase_4_sf"/>
</dbReference>
<keyword evidence="4" id="KW-1185">Reference proteome</keyword>
<dbReference type="GO" id="GO:0034338">
    <property type="term" value="F:short-chain carboxylesterase activity"/>
    <property type="evidence" value="ECO:0007669"/>
    <property type="project" value="TreeGrafter"/>
</dbReference>
<dbReference type="KEGG" id="cvn:111133719"/>
<keyword evidence="3" id="KW-0472">Membrane</keyword>
<dbReference type="PANTHER" id="PTHR10794:SF93">
    <property type="entry name" value="SERINE AMINOPEPTIDASE S33 DOMAIN-CONTAINING PROTEIN"/>
    <property type="match status" value="1"/>
</dbReference>